<keyword evidence="5" id="KW-0808">Transferase</keyword>
<evidence type="ECO:0000256" key="8">
    <source>
        <dbReference type="ARBA" id="ARBA00022989"/>
    </source>
</evidence>
<dbReference type="Pfam" id="PF02518">
    <property type="entry name" value="HATPase_c"/>
    <property type="match status" value="1"/>
</dbReference>
<dbReference type="PRINTS" id="PR00344">
    <property type="entry name" value="BCTRLSENSOR"/>
</dbReference>
<comment type="catalytic activity">
    <reaction evidence="1">
        <text>ATP + protein L-histidine = ADP + protein N-phospho-L-histidine.</text>
        <dbReference type="EC" id="2.7.13.3"/>
    </reaction>
</comment>
<dbReference type="Gene3D" id="1.10.287.130">
    <property type="match status" value="1"/>
</dbReference>
<dbReference type="InterPro" id="IPR036097">
    <property type="entry name" value="HisK_dim/P_sf"/>
</dbReference>
<keyword evidence="8 11" id="KW-1133">Transmembrane helix</keyword>
<dbReference type="InterPro" id="IPR036890">
    <property type="entry name" value="HATPase_C_sf"/>
</dbReference>
<keyword evidence="9" id="KW-0902">Two-component regulatory system</keyword>
<dbReference type="PROSITE" id="PS50109">
    <property type="entry name" value="HIS_KIN"/>
    <property type="match status" value="1"/>
</dbReference>
<keyword evidence="10 11" id="KW-0472">Membrane</keyword>
<feature type="transmembrane region" description="Helical" evidence="11">
    <location>
        <begin position="150"/>
        <end position="174"/>
    </location>
</feature>
<name>A0ABW1TP54_9LACO</name>
<protein>
    <recommendedName>
        <fullName evidence="3">histidine kinase</fullName>
        <ecNumber evidence="3">2.7.13.3</ecNumber>
    </recommendedName>
</protein>
<evidence type="ECO:0000256" key="1">
    <source>
        <dbReference type="ARBA" id="ARBA00000085"/>
    </source>
</evidence>
<accession>A0ABW1TP54</accession>
<feature type="domain" description="Histidine kinase" evidence="12">
    <location>
        <begin position="241"/>
        <end position="453"/>
    </location>
</feature>
<organism evidence="13 14">
    <name type="scientific">Levilactobacillus tangyuanensis</name>
    <dbReference type="NCBI Taxonomy" id="2486021"/>
    <lineage>
        <taxon>Bacteria</taxon>
        <taxon>Bacillati</taxon>
        <taxon>Bacillota</taxon>
        <taxon>Bacilli</taxon>
        <taxon>Lactobacillales</taxon>
        <taxon>Lactobacillaceae</taxon>
        <taxon>Levilactobacillus</taxon>
    </lineage>
</organism>
<keyword evidence="6 11" id="KW-0812">Transmembrane</keyword>
<dbReference type="CDD" id="cd00075">
    <property type="entry name" value="HATPase"/>
    <property type="match status" value="1"/>
</dbReference>
<dbReference type="SUPFAM" id="SSF55874">
    <property type="entry name" value="ATPase domain of HSP90 chaperone/DNA topoisomerase II/histidine kinase"/>
    <property type="match status" value="1"/>
</dbReference>
<comment type="subcellular location">
    <subcellularLocation>
        <location evidence="2">Membrane</location>
    </subcellularLocation>
</comment>
<dbReference type="InterPro" id="IPR003661">
    <property type="entry name" value="HisK_dim/P_dom"/>
</dbReference>
<evidence type="ECO:0000256" key="4">
    <source>
        <dbReference type="ARBA" id="ARBA00022553"/>
    </source>
</evidence>
<gene>
    <name evidence="13" type="ORF">ACFQET_07590</name>
</gene>
<dbReference type="EC" id="2.7.13.3" evidence="3"/>
<evidence type="ECO:0000256" key="3">
    <source>
        <dbReference type="ARBA" id="ARBA00012438"/>
    </source>
</evidence>
<proteinExistence type="predicted"/>
<evidence type="ECO:0000256" key="5">
    <source>
        <dbReference type="ARBA" id="ARBA00022679"/>
    </source>
</evidence>
<dbReference type="PANTHER" id="PTHR45436">
    <property type="entry name" value="SENSOR HISTIDINE KINASE YKOH"/>
    <property type="match status" value="1"/>
</dbReference>
<evidence type="ECO:0000256" key="10">
    <source>
        <dbReference type="ARBA" id="ARBA00023136"/>
    </source>
</evidence>
<comment type="caution">
    <text evidence="13">The sequence shown here is derived from an EMBL/GenBank/DDBJ whole genome shotgun (WGS) entry which is preliminary data.</text>
</comment>
<dbReference type="InterPro" id="IPR003594">
    <property type="entry name" value="HATPase_dom"/>
</dbReference>
<evidence type="ECO:0000313" key="14">
    <source>
        <dbReference type="Proteomes" id="UP001596191"/>
    </source>
</evidence>
<dbReference type="InterPro" id="IPR004358">
    <property type="entry name" value="Sig_transdc_His_kin-like_C"/>
</dbReference>
<dbReference type="SUPFAM" id="SSF47384">
    <property type="entry name" value="Homodimeric domain of signal transducing histidine kinase"/>
    <property type="match status" value="1"/>
</dbReference>
<dbReference type="Gene3D" id="3.30.565.10">
    <property type="entry name" value="Histidine kinase-like ATPase, C-terminal domain"/>
    <property type="match status" value="1"/>
</dbReference>
<dbReference type="PANTHER" id="PTHR45436:SF5">
    <property type="entry name" value="SENSOR HISTIDINE KINASE TRCS"/>
    <property type="match status" value="1"/>
</dbReference>
<keyword evidence="14" id="KW-1185">Reference proteome</keyword>
<reference evidence="14" key="1">
    <citation type="journal article" date="2019" name="Int. J. Syst. Evol. Microbiol.">
        <title>The Global Catalogue of Microorganisms (GCM) 10K type strain sequencing project: providing services to taxonomists for standard genome sequencing and annotation.</title>
        <authorList>
            <consortium name="The Broad Institute Genomics Platform"/>
            <consortium name="The Broad Institute Genome Sequencing Center for Infectious Disease"/>
            <person name="Wu L."/>
            <person name="Ma J."/>
        </authorList>
    </citation>
    <scope>NUCLEOTIDE SEQUENCE [LARGE SCALE GENOMIC DNA]</scope>
    <source>
        <strain evidence="14">CCM 8907</strain>
    </source>
</reference>
<dbReference type="SMART" id="SM00387">
    <property type="entry name" value="HATPase_c"/>
    <property type="match status" value="1"/>
</dbReference>
<evidence type="ECO:0000313" key="13">
    <source>
        <dbReference type="EMBL" id="MFC6275375.1"/>
    </source>
</evidence>
<dbReference type="Pfam" id="PF00512">
    <property type="entry name" value="HisKA"/>
    <property type="match status" value="1"/>
</dbReference>
<evidence type="ECO:0000256" key="7">
    <source>
        <dbReference type="ARBA" id="ARBA00022777"/>
    </source>
</evidence>
<dbReference type="GO" id="GO:0016301">
    <property type="term" value="F:kinase activity"/>
    <property type="evidence" value="ECO:0007669"/>
    <property type="project" value="UniProtKB-KW"/>
</dbReference>
<dbReference type="Gene3D" id="6.10.340.10">
    <property type="match status" value="1"/>
</dbReference>
<dbReference type="RefSeq" id="WP_125642036.1">
    <property type="nucleotide sequence ID" value="NZ_JBHSSJ010000009.1"/>
</dbReference>
<dbReference type="SMART" id="SM00388">
    <property type="entry name" value="HisKA"/>
    <property type="match status" value="1"/>
</dbReference>
<evidence type="ECO:0000256" key="2">
    <source>
        <dbReference type="ARBA" id="ARBA00004370"/>
    </source>
</evidence>
<dbReference type="CDD" id="cd00082">
    <property type="entry name" value="HisKA"/>
    <property type="match status" value="1"/>
</dbReference>
<dbReference type="InterPro" id="IPR005467">
    <property type="entry name" value="His_kinase_dom"/>
</dbReference>
<evidence type="ECO:0000256" key="6">
    <source>
        <dbReference type="ARBA" id="ARBA00022692"/>
    </source>
</evidence>
<feature type="transmembrane region" description="Helical" evidence="11">
    <location>
        <begin position="20"/>
        <end position="41"/>
    </location>
</feature>
<dbReference type="EMBL" id="JBHSSJ010000009">
    <property type="protein sequence ID" value="MFC6275375.1"/>
    <property type="molecule type" value="Genomic_DNA"/>
</dbReference>
<evidence type="ECO:0000259" key="12">
    <source>
        <dbReference type="PROSITE" id="PS50109"/>
    </source>
</evidence>
<sequence>MSKNKMKTTAQEIQSRFLWLLVLVTLIMGVSVMGMVGYKLVKQSEQSSVELMASLKRSIIDDRPDWDQWRKSSSINTKNTYVRVHNSRLGNAPGTYYTPNTKAFLGAKHYQMPFFPAVAYSRDYGFTYYRSGTRLGIKSEIWLRLAPVTAILLSVMLVVLMVMALTVGLGWVFIRLTARKITKPLTELNVAAQDQAGAQSIKATLPIPTHPKEVHQLALSINDLLTSINDHAMQEREFISNAAHELRTPIAAIRGHVRLVERRGDQHPEIIPRSIQFIDDESGRMQRLVNSLLTLSRADRGTLKLTFFDATEVIRETVAEERAVREQSIVVKIPDRFVIWGNAESLQQILMALIDNAGKYSPGDHPITITAKTGQLVNIITVQDLGPGIADADKERVFERFYRVDTAHNQAVTGTGLGLAIVSQLIKMNQAEIRVLNNQPQGTKMQIKFFSPATNSDKFSE</sequence>
<evidence type="ECO:0000256" key="11">
    <source>
        <dbReference type="SAM" id="Phobius"/>
    </source>
</evidence>
<keyword evidence="4" id="KW-0597">Phosphoprotein</keyword>
<keyword evidence="7 13" id="KW-0418">Kinase</keyword>
<evidence type="ECO:0000256" key="9">
    <source>
        <dbReference type="ARBA" id="ARBA00023012"/>
    </source>
</evidence>
<dbReference type="Proteomes" id="UP001596191">
    <property type="component" value="Unassembled WGS sequence"/>
</dbReference>
<dbReference type="InterPro" id="IPR050428">
    <property type="entry name" value="TCS_sensor_his_kinase"/>
</dbReference>